<name>A0ABP6ZWC2_9ACTN</name>
<comment type="caution">
    <text evidence="2">Lacks conserved residue(s) required for the propagation of feature annotation.</text>
</comment>
<dbReference type="InterPro" id="IPR002641">
    <property type="entry name" value="PNPLA_dom"/>
</dbReference>
<keyword evidence="2" id="KW-0442">Lipid degradation</keyword>
<comment type="caution">
    <text evidence="4">The sequence shown here is derived from an EMBL/GenBank/DDBJ whole genome shotgun (WGS) entry which is preliminary data.</text>
</comment>
<organism evidence="4 5">
    <name type="scientific">Kineosporia mesophila</name>
    <dbReference type="NCBI Taxonomy" id="566012"/>
    <lineage>
        <taxon>Bacteria</taxon>
        <taxon>Bacillati</taxon>
        <taxon>Actinomycetota</taxon>
        <taxon>Actinomycetes</taxon>
        <taxon>Kineosporiales</taxon>
        <taxon>Kineosporiaceae</taxon>
        <taxon>Kineosporia</taxon>
    </lineage>
</organism>
<dbReference type="Proteomes" id="UP001501074">
    <property type="component" value="Unassembled WGS sequence"/>
</dbReference>
<evidence type="ECO:0000313" key="4">
    <source>
        <dbReference type="EMBL" id="GAA3621375.1"/>
    </source>
</evidence>
<accession>A0ABP6ZWC2</accession>
<dbReference type="SUPFAM" id="SSF52151">
    <property type="entry name" value="FabD/lysophospholipase-like"/>
    <property type="match status" value="1"/>
</dbReference>
<feature type="active site" description="Nucleophile" evidence="2">
    <location>
        <position position="42"/>
    </location>
</feature>
<dbReference type="PROSITE" id="PS51635">
    <property type="entry name" value="PNPLA"/>
    <property type="match status" value="1"/>
</dbReference>
<feature type="short sequence motif" description="GXSXG" evidence="2">
    <location>
        <begin position="40"/>
        <end position="44"/>
    </location>
</feature>
<evidence type="ECO:0000259" key="3">
    <source>
        <dbReference type="PROSITE" id="PS51635"/>
    </source>
</evidence>
<evidence type="ECO:0000313" key="5">
    <source>
        <dbReference type="Proteomes" id="UP001501074"/>
    </source>
</evidence>
<proteinExistence type="predicted"/>
<dbReference type="Pfam" id="PF01734">
    <property type="entry name" value="Patatin"/>
    <property type="match status" value="1"/>
</dbReference>
<dbReference type="Gene3D" id="3.40.1090.10">
    <property type="entry name" value="Cytosolic phospholipase A2 catalytic domain"/>
    <property type="match status" value="2"/>
</dbReference>
<feature type="active site" description="Proton acceptor" evidence="2">
    <location>
        <position position="179"/>
    </location>
</feature>
<dbReference type="InterPro" id="IPR016035">
    <property type="entry name" value="Acyl_Trfase/lysoPLipase"/>
</dbReference>
<evidence type="ECO:0000256" key="2">
    <source>
        <dbReference type="PROSITE-ProRule" id="PRU01161"/>
    </source>
</evidence>
<feature type="short sequence motif" description="DGA/G" evidence="2">
    <location>
        <begin position="179"/>
        <end position="181"/>
    </location>
</feature>
<feature type="domain" description="PNPLA" evidence="3">
    <location>
        <begin position="5"/>
        <end position="192"/>
    </location>
</feature>
<gene>
    <name evidence="4" type="ORF">GCM10022223_42820</name>
</gene>
<keyword evidence="1 2" id="KW-0443">Lipid metabolism</keyword>
<evidence type="ECO:0000256" key="1">
    <source>
        <dbReference type="ARBA" id="ARBA00023098"/>
    </source>
</evidence>
<dbReference type="RefSeq" id="WP_231487086.1">
    <property type="nucleotide sequence ID" value="NZ_BAAAZO010000008.1"/>
</dbReference>
<sequence>MTNALVLGAGGPLGIAWQAGLISELGSRGADLSTADFVLGSSAGSVVGATLAAGRDPRGLVEHVSVPLPVPGGGAGDIFAELSALAATRPDNPLAAIVDHAFVADTVDEAAWVKQPLFASLAGVPWPATFHCVAVDASSSSLHLFHTGSGADLPSVLAASCAVPGMFPPVTLNGEPHIDGGLFSPLNAQLAVGHDRIVIISCFPLTDLPEQMAPVAQGQLSEVEGLRGAGSQVRLIDPDQEFREISEWGAAVMDSSRAVRAFEAGVNQAGRLDLEGLY</sequence>
<protein>
    <submittedName>
        <fullName evidence="4">Patatin-like phospholipase family protein</fullName>
    </submittedName>
</protein>
<reference evidence="5" key="1">
    <citation type="journal article" date="2019" name="Int. J. Syst. Evol. Microbiol.">
        <title>The Global Catalogue of Microorganisms (GCM) 10K type strain sequencing project: providing services to taxonomists for standard genome sequencing and annotation.</title>
        <authorList>
            <consortium name="The Broad Institute Genomics Platform"/>
            <consortium name="The Broad Institute Genome Sequencing Center for Infectious Disease"/>
            <person name="Wu L."/>
            <person name="Ma J."/>
        </authorList>
    </citation>
    <scope>NUCLEOTIDE SEQUENCE [LARGE SCALE GENOMIC DNA]</scope>
    <source>
        <strain evidence="5">JCM 16902</strain>
    </source>
</reference>
<keyword evidence="5" id="KW-1185">Reference proteome</keyword>
<dbReference type="EMBL" id="BAAAZO010000008">
    <property type="protein sequence ID" value="GAA3621375.1"/>
    <property type="molecule type" value="Genomic_DNA"/>
</dbReference>
<keyword evidence="2" id="KW-0378">Hydrolase</keyword>